<dbReference type="OrthoDB" id="8524027at2"/>
<dbReference type="RefSeq" id="WP_106704277.1">
    <property type="nucleotide sequence ID" value="NZ_CP027666.1"/>
</dbReference>
<comment type="subcellular location">
    <subcellularLocation>
        <location evidence="1">Cell inner membrane</location>
    </subcellularLocation>
</comment>
<sequence length="276" mass="30488">MLRLYRLVARWPLPLLHAVGALLGWLTWLASPTYRRRVAANAALAGYAFADVRGAVAHAGRMVAETPRLWFGPPVPTQWQGTEAVDAAYAARKGVVFLTPHLGCFEITAQGLAERYHAEYGPITVLYRPARQAALSEVTETARRREGLETAPTNLSGVRQMIKALRAGRAVGLLPDQVPPEGQGVWSPVFGQPAYTMTLAARLLQQTGAVPLLVWGERLPRGQGFRVHFEPFPEPLSDDLDTAVAQINRAMESLIRQCPQQYLWGYGRYKQPRGTP</sequence>
<dbReference type="GO" id="GO:0016746">
    <property type="term" value="F:acyltransferase activity"/>
    <property type="evidence" value="ECO:0007669"/>
    <property type="project" value="UniProtKB-KW"/>
</dbReference>
<evidence type="ECO:0000256" key="4">
    <source>
        <dbReference type="ARBA" id="ARBA00022679"/>
    </source>
</evidence>
<keyword evidence="5" id="KW-0472">Membrane</keyword>
<dbReference type="Proteomes" id="UP000239709">
    <property type="component" value="Chromosome"/>
</dbReference>
<dbReference type="GO" id="GO:0005886">
    <property type="term" value="C:plasma membrane"/>
    <property type="evidence" value="ECO:0007669"/>
    <property type="project" value="UniProtKB-SubCell"/>
</dbReference>
<keyword evidence="3" id="KW-0997">Cell inner membrane</keyword>
<dbReference type="AlphaFoldDB" id="A0A2S0MJ01"/>
<organism evidence="7 8">
    <name type="scientific">Ottowia oryzae</name>
    <dbReference type="NCBI Taxonomy" id="2109914"/>
    <lineage>
        <taxon>Bacteria</taxon>
        <taxon>Pseudomonadati</taxon>
        <taxon>Pseudomonadota</taxon>
        <taxon>Betaproteobacteria</taxon>
        <taxon>Burkholderiales</taxon>
        <taxon>Comamonadaceae</taxon>
        <taxon>Ottowia</taxon>
    </lineage>
</organism>
<evidence type="ECO:0000256" key="1">
    <source>
        <dbReference type="ARBA" id="ARBA00004533"/>
    </source>
</evidence>
<keyword evidence="6 7" id="KW-0012">Acyltransferase</keyword>
<name>A0A2S0MJ01_9BURK</name>
<evidence type="ECO:0000256" key="3">
    <source>
        <dbReference type="ARBA" id="ARBA00022519"/>
    </source>
</evidence>
<gene>
    <name evidence="7" type="ORF">C6570_17005</name>
</gene>
<dbReference type="EMBL" id="CP027666">
    <property type="protein sequence ID" value="AVO35731.1"/>
    <property type="molecule type" value="Genomic_DNA"/>
</dbReference>
<protein>
    <submittedName>
        <fullName evidence="7">Lipid A biosynthesis acyltransferase</fullName>
    </submittedName>
</protein>
<dbReference type="PANTHER" id="PTHR30606:SF10">
    <property type="entry name" value="PHOSPHATIDYLINOSITOL MANNOSIDE ACYLTRANSFERASE"/>
    <property type="match status" value="1"/>
</dbReference>
<proteinExistence type="predicted"/>
<dbReference type="GO" id="GO:0009247">
    <property type="term" value="P:glycolipid biosynthetic process"/>
    <property type="evidence" value="ECO:0007669"/>
    <property type="project" value="UniProtKB-ARBA"/>
</dbReference>
<evidence type="ECO:0000256" key="5">
    <source>
        <dbReference type="ARBA" id="ARBA00023136"/>
    </source>
</evidence>
<dbReference type="Pfam" id="PF03279">
    <property type="entry name" value="Lip_A_acyltrans"/>
    <property type="match status" value="1"/>
</dbReference>
<dbReference type="PANTHER" id="PTHR30606">
    <property type="entry name" value="LIPID A BIOSYNTHESIS LAUROYL ACYLTRANSFERASE"/>
    <property type="match status" value="1"/>
</dbReference>
<dbReference type="KEGG" id="otk:C6570_17005"/>
<dbReference type="PIRSF" id="PIRSF026649">
    <property type="entry name" value="MsbB"/>
    <property type="match status" value="1"/>
</dbReference>
<keyword evidence="8" id="KW-1185">Reference proteome</keyword>
<reference evidence="7 8" key="1">
    <citation type="submission" date="2018-03" db="EMBL/GenBank/DDBJ databases">
        <title>Genome sequencing of Ottowia sp.</title>
        <authorList>
            <person name="Kim S.-J."/>
            <person name="Heo J."/>
            <person name="Kwon S.-W."/>
        </authorList>
    </citation>
    <scope>NUCLEOTIDE SEQUENCE [LARGE SCALE GENOMIC DNA]</scope>
    <source>
        <strain evidence="7 8">KADR8-3</strain>
    </source>
</reference>
<dbReference type="CDD" id="cd07984">
    <property type="entry name" value="LPLAT_LABLAT-like"/>
    <property type="match status" value="1"/>
</dbReference>
<evidence type="ECO:0000256" key="6">
    <source>
        <dbReference type="ARBA" id="ARBA00023315"/>
    </source>
</evidence>
<evidence type="ECO:0000313" key="8">
    <source>
        <dbReference type="Proteomes" id="UP000239709"/>
    </source>
</evidence>
<evidence type="ECO:0000313" key="7">
    <source>
        <dbReference type="EMBL" id="AVO35731.1"/>
    </source>
</evidence>
<evidence type="ECO:0000256" key="2">
    <source>
        <dbReference type="ARBA" id="ARBA00022475"/>
    </source>
</evidence>
<dbReference type="InterPro" id="IPR004960">
    <property type="entry name" value="LipA_acyltrans"/>
</dbReference>
<keyword evidence="4 7" id="KW-0808">Transferase</keyword>
<keyword evidence="2" id="KW-1003">Cell membrane</keyword>
<dbReference type="NCBIfam" id="NF006487">
    <property type="entry name" value="PRK08905.1"/>
    <property type="match status" value="1"/>
</dbReference>
<accession>A0A2S0MJ01</accession>